<gene>
    <name evidence="1" type="ORF">BJ138DRAFT_1107775</name>
</gene>
<organism evidence="1 2">
    <name type="scientific">Hygrophoropsis aurantiaca</name>
    <dbReference type="NCBI Taxonomy" id="72124"/>
    <lineage>
        <taxon>Eukaryota</taxon>
        <taxon>Fungi</taxon>
        <taxon>Dikarya</taxon>
        <taxon>Basidiomycota</taxon>
        <taxon>Agaricomycotina</taxon>
        <taxon>Agaricomycetes</taxon>
        <taxon>Agaricomycetidae</taxon>
        <taxon>Boletales</taxon>
        <taxon>Coniophorineae</taxon>
        <taxon>Hygrophoropsidaceae</taxon>
        <taxon>Hygrophoropsis</taxon>
    </lineage>
</organism>
<dbReference type="Proteomes" id="UP000790377">
    <property type="component" value="Unassembled WGS sequence"/>
</dbReference>
<dbReference type="EMBL" id="MU269052">
    <property type="protein sequence ID" value="KAH7903318.1"/>
    <property type="molecule type" value="Genomic_DNA"/>
</dbReference>
<keyword evidence="2" id="KW-1185">Reference proteome</keyword>
<name>A0ACB7ZRD0_9AGAM</name>
<reference evidence="1" key="1">
    <citation type="journal article" date="2021" name="New Phytol.">
        <title>Evolutionary innovations through gain and loss of genes in the ectomycorrhizal Boletales.</title>
        <authorList>
            <person name="Wu G."/>
            <person name="Miyauchi S."/>
            <person name="Morin E."/>
            <person name="Kuo A."/>
            <person name="Drula E."/>
            <person name="Varga T."/>
            <person name="Kohler A."/>
            <person name="Feng B."/>
            <person name="Cao Y."/>
            <person name="Lipzen A."/>
            <person name="Daum C."/>
            <person name="Hundley H."/>
            <person name="Pangilinan J."/>
            <person name="Johnson J."/>
            <person name="Barry K."/>
            <person name="LaButti K."/>
            <person name="Ng V."/>
            <person name="Ahrendt S."/>
            <person name="Min B."/>
            <person name="Choi I.G."/>
            <person name="Park H."/>
            <person name="Plett J.M."/>
            <person name="Magnuson J."/>
            <person name="Spatafora J.W."/>
            <person name="Nagy L.G."/>
            <person name="Henrissat B."/>
            <person name="Grigoriev I.V."/>
            <person name="Yang Z.L."/>
            <person name="Xu J."/>
            <person name="Martin F.M."/>
        </authorList>
    </citation>
    <scope>NUCLEOTIDE SEQUENCE</scope>
    <source>
        <strain evidence="1">ATCC 28755</strain>
    </source>
</reference>
<proteinExistence type="predicted"/>
<sequence>MPYDAVQKMLAKVSREAGLSENHSSHCLRRGGTKYRFMEAPLGERWSLTIVRWWGGWAEREGVDTLIRYLLDDLTQYEKGHGDALCPVPRQANQSFNGDHILTNPTTGAESRELKLSMDRKLDSLVVVVAEEVSATFSRALHQFSLPPSEPPSCGSSRTSAYFPASSPPIIAATSSPPPLPTTALSSQSSHQSHSAPPLPVLLGRIQSTSRQTASPQLAPAPPSPSLAAMQAERDPRLNGSHAKVLPPLAGVYITDLPKGSDGWCRAVQQWETPSAGTSYISLKDWPVEWYTGKVMKVKTASKQRLRQVIADEFVTR</sequence>
<evidence type="ECO:0000313" key="1">
    <source>
        <dbReference type="EMBL" id="KAH7903318.1"/>
    </source>
</evidence>
<protein>
    <submittedName>
        <fullName evidence="1">Uncharacterized protein</fullName>
    </submittedName>
</protein>
<accession>A0ACB7ZRD0</accession>
<comment type="caution">
    <text evidence="1">The sequence shown here is derived from an EMBL/GenBank/DDBJ whole genome shotgun (WGS) entry which is preliminary data.</text>
</comment>
<evidence type="ECO:0000313" key="2">
    <source>
        <dbReference type="Proteomes" id="UP000790377"/>
    </source>
</evidence>